<dbReference type="SUPFAM" id="SSF53448">
    <property type="entry name" value="Nucleotide-diphospho-sugar transferases"/>
    <property type="match status" value="1"/>
</dbReference>
<organism evidence="1 2">
    <name type="scientific">Helicobacter didelphidarum</name>
    <dbReference type="NCBI Taxonomy" id="2040648"/>
    <lineage>
        <taxon>Bacteria</taxon>
        <taxon>Pseudomonadati</taxon>
        <taxon>Campylobacterota</taxon>
        <taxon>Epsilonproteobacteria</taxon>
        <taxon>Campylobacterales</taxon>
        <taxon>Helicobacteraceae</taxon>
        <taxon>Helicobacter</taxon>
    </lineage>
</organism>
<comment type="caution">
    <text evidence="1">The sequence shown here is derived from an EMBL/GenBank/DDBJ whole genome shotgun (WGS) entry which is preliminary data.</text>
</comment>
<evidence type="ECO:0008006" key="3">
    <source>
        <dbReference type="Google" id="ProtNLM"/>
    </source>
</evidence>
<dbReference type="OrthoDB" id="5180856at2"/>
<protein>
    <recommendedName>
        <fullName evidence="3">Glycosyltransferase 2-like domain-containing protein</fullName>
    </recommendedName>
</protein>
<dbReference type="EMBL" id="NXLQ01000011">
    <property type="protein sequence ID" value="RDU65693.1"/>
    <property type="molecule type" value="Genomic_DNA"/>
</dbReference>
<sequence>MLEHRDNIIEKESYQWEFEQGDMIYAPICIIVYNRVDKIQKVIECLSRNTLAKDSEVYIFSDAPKNEGAKQGVQEVRDYIYSLQQKKHGFKSLEIIEAQQNLGIKNSVVKQGNFIFKEKGYDRFIGLEDDIETHNFFLQYMNDALTFYKDNQQVIAITAFTHQEANLKSKTLKKYPHKVLFSYAFHSWGWGMWADRWEHIDWEKPDINWFLYNPKHWFYGNILSWLHLLAIRNSQKDRQVTELWDIYLSSVAYKQQKVCVWPSQLSYTRNFGFDGSGVHKFNFDENIVNFEFANPQEKLEFTHDINLNMWFHFKIGLRYGLEVWVFGFFKMFRNKILRIKK</sequence>
<evidence type="ECO:0000313" key="1">
    <source>
        <dbReference type="EMBL" id="RDU65693.1"/>
    </source>
</evidence>
<dbReference type="AlphaFoldDB" id="A0A3D8IKP8"/>
<dbReference type="InterPro" id="IPR029044">
    <property type="entry name" value="Nucleotide-diphossugar_trans"/>
</dbReference>
<name>A0A3D8IKP8_9HELI</name>
<reference evidence="1 2" key="1">
    <citation type="submission" date="2018-04" db="EMBL/GenBank/DDBJ databases">
        <title>Novel Campyloabacter and Helicobacter Species and Strains.</title>
        <authorList>
            <person name="Mannion A.J."/>
            <person name="Shen Z."/>
            <person name="Fox J.G."/>
        </authorList>
    </citation>
    <scope>NUCLEOTIDE SEQUENCE [LARGE SCALE GENOMIC DNA]</scope>
    <source>
        <strain evidence="1 2">MIT 17-337</strain>
    </source>
</reference>
<evidence type="ECO:0000313" key="2">
    <source>
        <dbReference type="Proteomes" id="UP000256379"/>
    </source>
</evidence>
<proteinExistence type="predicted"/>
<accession>A0A3D8IKP8</accession>
<dbReference type="RefSeq" id="WP_115543099.1">
    <property type="nucleotide sequence ID" value="NZ_NXLQ01000011.1"/>
</dbReference>
<keyword evidence="2" id="KW-1185">Reference proteome</keyword>
<gene>
    <name evidence="1" type="ORF">CQA53_05895</name>
</gene>
<dbReference type="Gene3D" id="3.90.550.10">
    <property type="entry name" value="Spore Coat Polysaccharide Biosynthesis Protein SpsA, Chain A"/>
    <property type="match status" value="1"/>
</dbReference>
<dbReference type="Proteomes" id="UP000256379">
    <property type="component" value="Unassembled WGS sequence"/>
</dbReference>